<proteinExistence type="predicted"/>
<evidence type="ECO:0000259" key="3">
    <source>
        <dbReference type="Pfam" id="PF13719"/>
    </source>
</evidence>
<organism evidence="4 5">
    <name type="scientific">Achromobacter deleyi</name>
    <dbReference type="NCBI Taxonomy" id="1353891"/>
    <lineage>
        <taxon>Bacteria</taxon>
        <taxon>Pseudomonadati</taxon>
        <taxon>Pseudomonadota</taxon>
        <taxon>Betaproteobacteria</taxon>
        <taxon>Burkholderiales</taxon>
        <taxon>Alcaligenaceae</taxon>
        <taxon>Achromobacter</taxon>
    </lineage>
</organism>
<gene>
    <name evidence="4" type="ORF">I6I07_04040</name>
</gene>
<keyword evidence="2" id="KW-0472">Membrane</keyword>
<dbReference type="EMBL" id="CP065997">
    <property type="protein sequence ID" value="QQB35796.1"/>
    <property type="molecule type" value="Genomic_DNA"/>
</dbReference>
<feature type="compositionally biased region" description="Basic and acidic residues" evidence="1">
    <location>
        <begin position="258"/>
        <end position="277"/>
    </location>
</feature>
<feature type="domain" description="Zinc finger/thioredoxin putative" evidence="3">
    <location>
        <begin position="3"/>
        <end position="38"/>
    </location>
</feature>
<dbReference type="RefSeq" id="WP_198485720.1">
    <property type="nucleotide sequence ID" value="NZ_CP065997.1"/>
</dbReference>
<feature type="compositionally biased region" description="Low complexity" evidence="1">
    <location>
        <begin position="186"/>
        <end position="196"/>
    </location>
</feature>
<feature type="compositionally biased region" description="Basic and acidic residues" evidence="1">
    <location>
        <begin position="305"/>
        <end position="323"/>
    </location>
</feature>
<dbReference type="Proteomes" id="UP000595231">
    <property type="component" value="Chromosome"/>
</dbReference>
<dbReference type="AlphaFoldDB" id="A0A7T4E541"/>
<dbReference type="InterPro" id="IPR021834">
    <property type="entry name" value="DUF3426"/>
</dbReference>
<protein>
    <submittedName>
        <fullName evidence="4">Zinc-ribbon domain-containing protein</fullName>
    </submittedName>
</protein>
<evidence type="ECO:0000313" key="4">
    <source>
        <dbReference type="EMBL" id="QQB35796.1"/>
    </source>
</evidence>
<feature type="compositionally biased region" description="Basic and acidic residues" evidence="1">
    <location>
        <begin position="288"/>
        <end position="298"/>
    </location>
</feature>
<keyword evidence="2" id="KW-0812">Transmembrane</keyword>
<evidence type="ECO:0000256" key="1">
    <source>
        <dbReference type="SAM" id="MobiDB-lite"/>
    </source>
</evidence>
<dbReference type="NCBIfam" id="TIGR02098">
    <property type="entry name" value="MJ0042_CXXC"/>
    <property type="match status" value="1"/>
</dbReference>
<feature type="region of interest" description="Disordered" evidence="1">
    <location>
        <begin position="135"/>
        <end position="166"/>
    </location>
</feature>
<feature type="compositionally biased region" description="Acidic residues" evidence="1">
    <location>
        <begin position="224"/>
        <end position="242"/>
    </location>
</feature>
<name>A0A7T4E541_9BURK</name>
<sequence>MALTTRCPQCGTSFKVVPDQLRVRNGLVRCGACATVFDGRACLLPEAGIPAAGIPAAGVPASGVPASGVPAAGVPAAGIPATDTPPAHVPVPAIPPAGLPATGASGAVPSPAATRPVPPIAASVIAAPVLAPSAPAAADEPPPLVQRPSAEPRAVAPWDDLPDEPFLAPAAREDAAWPVTPPPAIAPTALAASPSPRVEPPAMPPAVLRGRDDIRRRIEPDAALAEEGDDDEDENEDLDRYDDEPRLARPPRWQEPAAPRDEPIVAVRDSARWDAPRATRPAEPVFVVRDDAADSRHDDDEDDRDTDHDDDRDRHHDDPHDGVDADPERDEDSPEPILGDTRTRYSSATDVGRAPPEFLDQDRQERRGLLRKLWGYACLLGLIALGLQLLYVYRIDIANSVPVLRPALETVCKPLGCTVGYARRLERIAISSSSLQPPTGAAAIDDGRTRLVLNLVLRNRYDKPQHWPALVLDLTDLSDTVVVRRVLMPENYLTPEQLRGPFGPAGELKISVPIEVTGVQVNGYQLDKFFP</sequence>
<keyword evidence="2" id="KW-1133">Transmembrane helix</keyword>
<feature type="region of interest" description="Disordered" evidence="1">
    <location>
        <begin position="178"/>
        <end position="356"/>
    </location>
</feature>
<evidence type="ECO:0000256" key="2">
    <source>
        <dbReference type="SAM" id="Phobius"/>
    </source>
</evidence>
<dbReference type="Pfam" id="PF13719">
    <property type="entry name" value="Zn_ribbon_5"/>
    <property type="match status" value="1"/>
</dbReference>
<dbReference type="InterPro" id="IPR011723">
    <property type="entry name" value="Znf/thioredoxin_put"/>
</dbReference>
<feature type="compositionally biased region" description="Acidic residues" evidence="1">
    <location>
        <begin position="324"/>
        <end position="334"/>
    </location>
</feature>
<accession>A0A7T4E541</accession>
<feature type="compositionally biased region" description="Basic and acidic residues" evidence="1">
    <location>
        <begin position="209"/>
        <end position="220"/>
    </location>
</feature>
<dbReference type="Pfam" id="PF11906">
    <property type="entry name" value="DUF3426"/>
    <property type="match status" value="1"/>
</dbReference>
<feature type="transmembrane region" description="Helical" evidence="2">
    <location>
        <begin position="373"/>
        <end position="393"/>
    </location>
</feature>
<evidence type="ECO:0000313" key="5">
    <source>
        <dbReference type="Proteomes" id="UP000595231"/>
    </source>
</evidence>
<reference evidence="4 5" key="1">
    <citation type="submission" date="2020-12" db="EMBL/GenBank/DDBJ databases">
        <title>FDA dAtabase for Regulatory Grade micrObial Sequences (FDA-ARGOS): Supporting development and validation of Infectious Disease Dx tests.</title>
        <authorList>
            <person name="Sproer C."/>
            <person name="Gronow S."/>
            <person name="Severitt S."/>
            <person name="Schroder I."/>
            <person name="Tallon L."/>
            <person name="Sadzewicz L."/>
            <person name="Zhao X."/>
            <person name="Boylan J."/>
            <person name="Ott S."/>
            <person name="Bowen H."/>
            <person name="Vavikolanu K."/>
            <person name="Mehta A."/>
            <person name="Aluvathingal J."/>
            <person name="Nadendla S."/>
            <person name="Lowell S."/>
            <person name="Myers T."/>
            <person name="Yan Y."/>
            <person name="Sichtig H."/>
        </authorList>
    </citation>
    <scope>NUCLEOTIDE SEQUENCE [LARGE SCALE GENOMIC DNA]</scope>
    <source>
        <strain evidence="4 5">FDAARGOS_1050</strain>
    </source>
</reference>